<evidence type="ECO:0000313" key="3">
    <source>
        <dbReference type="Proteomes" id="UP000095743"/>
    </source>
</evidence>
<proteinExistence type="predicted"/>
<dbReference type="STRING" id="1424294.Gferi_18535"/>
<dbReference type="CDD" id="cd08512">
    <property type="entry name" value="PBP2_NikA_DppA_OppA_like_7"/>
    <property type="match status" value="1"/>
</dbReference>
<feature type="domain" description="Solute-binding protein family 5" evidence="1">
    <location>
        <begin position="84"/>
        <end position="443"/>
    </location>
</feature>
<dbReference type="InterPro" id="IPR039424">
    <property type="entry name" value="SBP_5"/>
</dbReference>
<evidence type="ECO:0000313" key="2">
    <source>
        <dbReference type="EMBL" id="AOT71372.1"/>
    </source>
</evidence>
<accession>A0A1D8GKH6</accession>
<dbReference type="InterPro" id="IPR030678">
    <property type="entry name" value="Peptide/Ni-bd"/>
</dbReference>
<dbReference type="GO" id="GO:0043190">
    <property type="term" value="C:ATP-binding cassette (ABC) transporter complex"/>
    <property type="evidence" value="ECO:0007669"/>
    <property type="project" value="InterPro"/>
</dbReference>
<evidence type="ECO:0000259" key="1">
    <source>
        <dbReference type="Pfam" id="PF00496"/>
    </source>
</evidence>
<dbReference type="Pfam" id="PF00496">
    <property type="entry name" value="SBP_bac_5"/>
    <property type="match status" value="1"/>
</dbReference>
<dbReference type="Proteomes" id="UP000095743">
    <property type="component" value="Chromosome"/>
</dbReference>
<dbReference type="GO" id="GO:0042597">
    <property type="term" value="C:periplasmic space"/>
    <property type="evidence" value="ECO:0007669"/>
    <property type="project" value="UniProtKB-ARBA"/>
</dbReference>
<name>A0A1D8GKH6_9FIRM</name>
<dbReference type="SUPFAM" id="SSF53850">
    <property type="entry name" value="Periplasmic binding protein-like II"/>
    <property type="match status" value="1"/>
</dbReference>
<dbReference type="GO" id="GO:0015833">
    <property type="term" value="P:peptide transport"/>
    <property type="evidence" value="ECO:0007669"/>
    <property type="project" value="TreeGrafter"/>
</dbReference>
<sequence>MKIYKSFKILLMLVLILMLINGCGPKNAGMSGVKEENDKPKIAYYAYSTEPFIDLDPSVEYSNGIVTLHNIYETLTKYNHKTQKVEPLLAESWESSEDGTHWNFKLRQGIKFHDGAILNAEAVKKSLDRTIAMKMGAAYIWDSVKEIKATDEYTVEFELDYAAPIDLIASAAYASFIMSPNVAEKDSTWFNEGNEAGTGPYTLQKATKGEEVVLAKFDEYWRGWKENQYDRVIIKKISESTSRRQLVEKGDAQITTSLSTTDINALKNHSNLVVTEAASWKNVMGFLNTRKKPLDNADFRKALSYAFPYEEIVTNVKENQASQSYGLIPEGLWGHDASLPQYHFDLDKAKELLEKSGVKAEGLKLEMTLTAGAEAHRNAAQLYQVNLKKLGIDLEIREMNWDSVWEKSKSKSPNDRQDILVMYWWPDFPSPISWLWSLVHSEENILFNLSYINNPKLDEMIEQGDQLSAVDREKSEELFKQVQKEVIEQAYQIFMYDDKTIWVTNKNFKGFESNPSYEGVVFFYDTYYEE</sequence>
<keyword evidence="3" id="KW-1185">Reference proteome</keyword>
<dbReference type="EMBL" id="CP017269">
    <property type="protein sequence ID" value="AOT71372.1"/>
    <property type="molecule type" value="Genomic_DNA"/>
</dbReference>
<dbReference type="PANTHER" id="PTHR30290:SF34">
    <property type="entry name" value="ABC TRANSPORTER, PERIPLASMIC OLIGO-PEPTIDE BINDING PROTEIN, PUTATIVE-RELATED"/>
    <property type="match status" value="1"/>
</dbReference>
<dbReference type="Gene3D" id="3.10.105.10">
    <property type="entry name" value="Dipeptide-binding Protein, Domain 3"/>
    <property type="match status" value="1"/>
</dbReference>
<dbReference type="GO" id="GO:1904680">
    <property type="term" value="F:peptide transmembrane transporter activity"/>
    <property type="evidence" value="ECO:0007669"/>
    <property type="project" value="TreeGrafter"/>
</dbReference>
<organism evidence="2 3">
    <name type="scientific">Geosporobacter ferrireducens</name>
    <dbReference type="NCBI Taxonomy" id="1424294"/>
    <lineage>
        <taxon>Bacteria</taxon>
        <taxon>Bacillati</taxon>
        <taxon>Bacillota</taxon>
        <taxon>Clostridia</taxon>
        <taxon>Peptostreptococcales</taxon>
        <taxon>Thermotaleaceae</taxon>
        <taxon>Geosporobacter</taxon>
    </lineage>
</organism>
<gene>
    <name evidence="2" type="ORF">Gferi_18535</name>
</gene>
<dbReference type="RefSeq" id="WP_069979130.1">
    <property type="nucleotide sequence ID" value="NZ_CP017269.1"/>
</dbReference>
<protein>
    <submittedName>
        <fullName evidence="2">ABC transporter substrate-binding protein</fullName>
    </submittedName>
</protein>
<dbReference type="PANTHER" id="PTHR30290">
    <property type="entry name" value="PERIPLASMIC BINDING COMPONENT OF ABC TRANSPORTER"/>
    <property type="match status" value="1"/>
</dbReference>
<dbReference type="PIRSF" id="PIRSF002741">
    <property type="entry name" value="MppA"/>
    <property type="match status" value="1"/>
</dbReference>
<dbReference type="Gene3D" id="3.90.76.10">
    <property type="entry name" value="Dipeptide-binding Protein, Domain 1"/>
    <property type="match status" value="1"/>
</dbReference>
<dbReference type="OrthoDB" id="9772924at2"/>
<dbReference type="Gene3D" id="3.40.190.10">
    <property type="entry name" value="Periplasmic binding protein-like II"/>
    <property type="match status" value="1"/>
</dbReference>
<dbReference type="KEGG" id="gfe:Gferi_18535"/>
<dbReference type="InterPro" id="IPR000914">
    <property type="entry name" value="SBP_5_dom"/>
</dbReference>
<dbReference type="AlphaFoldDB" id="A0A1D8GKH6"/>
<reference evidence="2 3" key="1">
    <citation type="submission" date="2016-09" db="EMBL/GenBank/DDBJ databases">
        <title>Genomic analysis reveals versatility of anaerobic energy metabolism of Geosporobacter ferrireducens IRF9 of phylum Firmicutes.</title>
        <authorList>
            <person name="Kim S.-J."/>
        </authorList>
    </citation>
    <scope>NUCLEOTIDE SEQUENCE [LARGE SCALE GENOMIC DNA]</scope>
    <source>
        <strain evidence="2 3">IRF9</strain>
    </source>
</reference>